<dbReference type="SUPFAM" id="SSF53756">
    <property type="entry name" value="UDP-Glycosyltransferase/glycogen phosphorylase"/>
    <property type="match status" value="1"/>
</dbReference>
<protein>
    <submittedName>
        <fullName evidence="1">Predicted glycerophosphotransferase</fullName>
    </submittedName>
</protein>
<dbReference type="Pfam" id="PF04464">
    <property type="entry name" value="Glyphos_transf"/>
    <property type="match status" value="1"/>
</dbReference>
<dbReference type="PANTHER" id="PTHR37316">
    <property type="entry name" value="TEICHOIC ACID GLYCEROL-PHOSPHATE PRIMASE"/>
    <property type="match status" value="1"/>
</dbReference>
<evidence type="ECO:0000313" key="1">
    <source>
        <dbReference type="EMBL" id="BBM62516.1"/>
    </source>
</evidence>
<reference evidence="1" key="1">
    <citation type="submission" date="2019-07" db="EMBL/GenBank/DDBJ databases">
        <title>Overview of O-antigen diversity of Escherichia albertii, an emerging enteropathogen; genetic structure, serology, and development of O-genotyping method.</title>
        <authorList>
            <person name="Ooka T."/>
            <person name="Seto K."/>
            <person name="Ogura Y."/>
            <person name="Iguchi A."/>
            <person name="Imura N."/>
            <person name="Honda M."/>
            <person name="Etoh Y."/>
            <person name="Ikeda T."/>
            <person name="Sugitani W."/>
            <person name="Konno T."/>
            <person name="Kawano K."/>
            <person name="Kudo Y."/>
            <person name="Murakami K."/>
            <person name="Hayashi T."/>
            <person name="Nishi J."/>
        </authorList>
    </citation>
    <scope>NUCLEOTIDE SEQUENCE</scope>
    <source>
        <strain evidence="1">NIAH_Bird 25</strain>
    </source>
</reference>
<keyword evidence="1" id="KW-0808">Transferase</keyword>
<dbReference type="InterPro" id="IPR051612">
    <property type="entry name" value="Teichoic_Acid_Biosynth"/>
</dbReference>
<dbReference type="InterPro" id="IPR007554">
    <property type="entry name" value="Glycerophosphate_synth"/>
</dbReference>
<sequence length="395" mass="46619">MYQLLQIVITLISYIIPVDRNVLIFGSWFGRKYSDNPKYLYQFLLDNKDKRKIYWYTRNIDVYKNLKENKMPVIYGYSPKSVFLHLIAGSIYCSCSPKQDLLGIFINKKTKIFNLWHGTPIKKIGYDCIKSGIGVERMGVKEKKTILHEWGKEYCYDCYKNVISRELYYIAPSQEVCNKFHSAFNVSKENIFVVGYPKLDRLIENANIKRERGGHVKKILYVPTYRGEYDSIYDILSEFGFEIKNVEQWLCFYNLELDIQLHPANELPIMMVERINTSSYINIVKYEDVYEVLNEYSYVITDFSSIYFDAIAIGVKAILAPFGIKGYLLNDRDLYYRVDEIFKEKLSYSWNELIDNWECYSMENDSSVVSRFYTFLDSKSCFRLVRIINSKLGAE</sequence>
<proteinExistence type="predicted"/>
<dbReference type="AlphaFoldDB" id="A0A5A4U609"/>
<dbReference type="PANTHER" id="PTHR37316:SF3">
    <property type="entry name" value="TEICHOIC ACID GLYCEROL-PHOSPHATE TRANSFERASE"/>
    <property type="match status" value="1"/>
</dbReference>
<dbReference type="InterPro" id="IPR043149">
    <property type="entry name" value="TagF_N"/>
</dbReference>
<dbReference type="Gene3D" id="3.40.50.11820">
    <property type="match status" value="1"/>
</dbReference>
<dbReference type="RefSeq" id="WP_059278693.1">
    <property type="nucleotide sequence ID" value="NZ_BBVN01000020.1"/>
</dbReference>
<dbReference type="GO" id="GO:0047355">
    <property type="term" value="F:CDP-glycerol glycerophosphotransferase activity"/>
    <property type="evidence" value="ECO:0007669"/>
    <property type="project" value="InterPro"/>
</dbReference>
<dbReference type="EMBL" id="LC494321">
    <property type="protein sequence ID" value="BBM62516.1"/>
    <property type="molecule type" value="Genomic_DNA"/>
</dbReference>
<name>A0A5A4U609_ESCAL</name>
<accession>A0A5A4U609</accession>
<organism evidence="1">
    <name type="scientific">Escherichia albertii</name>
    <dbReference type="NCBI Taxonomy" id="208962"/>
    <lineage>
        <taxon>Bacteria</taxon>
        <taxon>Pseudomonadati</taxon>
        <taxon>Pseudomonadota</taxon>
        <taxon>Gammaproteobacteria</taxon>
        <taxon>Enterobacterales</taxon>
        <taxon>Enterobacteriaceae</taxon>
        <taxon>Escherichia</taxon>
    </lineage>
</organism>
<dbReference type="GO" id="GO:0016020">
    <property type="term" value="C:membrane"/>
    <property type="evidence" value="ECO:0007669"/>
    <property type="project" value="InterPro"/>
</dbReference>